<reference evidence="2 3" key="1">
    <citation type="submission" date="2019-01" db="EMBL/GenBank/DDBJ databases">
        <title>Whole Genome of Ornithobacterium rhinotracheale FARPER-174b.</title>
        <authorList>
            <person name="Tataje-Lavanda L.A."/>
            <person name="Montalvan A."/>
            <person name="Montesinos R."/>
            <person name="Zimic M."/>
            <person name="Fernandez-Sanchez M."/>
            <person name="Fernandez-Diaz M."/>
        </authorList>
    </citation>
    <scope>NUCLEOTIDE SEQUENCE [LARGE SCALE GENOMIC DNA]</scope>
    <source>
        <strain evidence="2 3">FARPER-174b</strain>
    </source>
</reference>
<feature type="chain" id="PRO_5018768755" evidence="1">
    <location>
        <begin position="22"/>
        <end position="318"/>
    </location>
</feature>
<evidence type="ECO:0000256" key="1">
    <source>
        <dbReference type="SAM" id="SignalP"/>
    </source>
</evidence>
<dbReference type="EMBL" id="CP035107">
    <property type="protein sequence ID" value="QAR30272.1"/>
    <property type="molecule type" value="Genomic_DNA"/>
</dbReference>
<sequence>MKSLHPFFIAIFSLTVGNVNAQTETPNLETDSIYYANDTIPETKVSTSKTPGKIEPYFLEVAYDKTTHLIFPSPITYVDLGSENLIADKAQNAENVLRVKAATPDFLTSTNLSVITQDGRFYHFDIFYNTTPETTTMDFKRIMNEYNTEDFSAKTDILFTDIGNQSPAVAQLIMESIYQQKRNFIKHIGSKNAGIQFLLRGIYVYQGKLYFDIRMKNRSSLPYQVDFITFKIIDKSTGKKEVAQEIPIQPLRTYQELQRVEARSKANAVYILEQLTLDDDKLLKVEIFEKNGSRYQSFSIGNEDLIYAREIQQFNLKL</sequence>
<name>A0A3R5YV26_ORNRH</name>
<dbReference type="AlphaFoldDB" id="A0A3R5YV26"/>
<accession>A0A3R5YV26</accession>
<dbReference type="Proteomes" id="UP000287701">
    <property type="component" value="Chromosome"/>
</dbReference>
<organism evidence="2 3">
    <name type="scientific">Ornithobacterium rhinotracheale</name>
    <dbReference type="NCBI Taxonomy" id="28251"/>
    <lineage>
        <taxon>Bacteria</taxon>
        <taxon>Pseudomonadati</taxon>
        <taxon>Bacteroidota</taxon>
        <taxon>Flavobacteriia</taxon>
        <taxon>Flavobacteriales</taxon>
        <taxon>Weeksellaceae</taxon>
        <taxon>Ornithobacterium</taxon>
    </lineage>
</organism>
<gene>
    <name evidence="2" type="primary">traN</name>
    <name evidence="2" type="ORF">EQP59_02300</name>
</gene>
<protein>
    <submittedName>
        <fullName evidence="2">Conjugative transposon protein TraN</fullName>
    </submittedName>
</protein>
<dbReference type="InterPro" id="IPR022298">
    <property type="entry name" value="Conjug_transposon_TraN"/>
</dbReference>
<keyword evidence="1" id="KW-0732">Signal</keyword>
<dbReference type="OrthoDB" id="1038500at2"/>
<evidence type="ECO:0000313" key="2">
    <source>
        <dbReference type="EMBL" id="QAR30272.1"/>
    </source>
</evidence>
<dbReference type="Pfam" id="PF13595">
    <property type="entry name" value="DUF4138"/>
    <property type="match status" value="1"/>
</dbReference>
<feature type="signal peptide" evidence="1">
    <location>
        <begin position="1"/>
        <end position="21"/>
    </location>
</feature>
<proteinExistence type="predicted"/>
<dbReference type="RefSeq" id="WP_128500773.1">
    <property type="nucleotide sequence ID" value="NZ_CP035107.1"/>
</dbReference>
<dbReference type="NCBIfam" id="TIGR03780">
    <property type="entry name" value="Bac_Flav_CT_N"/>
    <property type="match status" value="1"/>
</dbReference>
<evidence type="ECO:0000313" key="3">
    <source>
        <dbReference type="Proteomes" id="UP000287701"/>
    </source>
</evidence>